<dbReference type="PANTHER" id="PTHR44472:SF1">
    <property type="entry name" value="DDB1 AND CUL4 ASSOCIATED FACTOR 4"/>
    <property type="match status" value="1"/>
</dbReference>
<evidence type="ECO:0000313" key="6">
    <source>
        <dbReference type="Proteomes" id="UP000800235"/>
    </source>
</evidence>
<feature type="compositionally biased region" description="Basic and acidic residues" evidence="4">
    <location>
        <begin position="38"/>
        <end position="59"/>
    </location>
</feature>
<keyword evidence="6" id="KW-1185">Reference proteome</keyword>
<dbReference type="InterPro" id="IPR052254">
    <property type="entry name" value="CUL4-DDB1_E3_ligase_receptor"/>
</dbReference>
<keyword evidence="1 3" id="KW-0853">WD repeat</keyword>
<evidence type="ECO:0000256" key="4">
    <source>
        <dbReference type="SAM" id="MobiDB-lite"/>
    </source>
</evidence>
<name>A0A9P4NDS6_9PEZI</name>
<evidence type="ECO:0000256" key="3">
    <source>
        <dbReference type="PROSITE-ProRule" id="PRU00221"/>
    </source>
</evidence>
<dbReference type="PANTHER" id="PTHR44472">
    <property type="entry name" value="DDB1- AND CUL4-ASSOCIATED FACTOR 4-RELATED"/>
    <property type="match status" value="1"/>
</dbReference>
<protein>
    <submittedName>
        <fullName evidence="5">Uncharacterized protein</fullName>
    </submittedName>
</protein>
<dbReference type="InterPro" id="IPR015943">
    <property type="entry name" value="WD40/YVTN_repeat-like_dom_sf"/>
</dbReference>
<keyword evidence="2" id="KW-0677">Repeat</keyword>
<dbReference type="InterPro" id="IPR036322">
    <property type="entry name" value="WD40_repeat_dom_sf"/>
</dbReference>
<proteinExistence type="predicted"/>
<organism evidence="5 6">
    <name type="scientific">Tothia fuscella</name>
    <dbReference type="NCBI Taxonomy" id="1048955"/>
    <lineage>
        <taxon>Eukaryota</taxon>
        <taxon>Fungi</taxon>
        <taxon>Dikarya</taxon>
        <taxon>Ascomycota</taxon>
        <taxon>Pezizomycotina</taxon>
        <taxon>Dothideomycetes</taxon>
        <taxon>Pleosporomycetidae</taxon>
        <taxon>Venturiales</taxon>
        <taxon>Cylindrosympodiaceae</taxon>
        <taxon>Tothia</taxon>
    </lineage>
</organism>
<dbReference type="AlphaFoldDB" id="A0A9P4NDS6"/>
<accession>A0A9P4NDS6</accession>
<dbReference type="PROSITE" id="PS50082">
    <property type="entry name" value="WD_REPEATS_2"/>
    <property type="match status" value="1"/>
</dbReference>
<comment type="caution">
    <text evidence="5">The sequence shown here is derived from an EMBL/GenBank/DDBJ whole genome shotgun (WGS) entry which is preliminary data.</text>
</comment>
<evidence type="ECO:0000256" key="1">
    <source>
        <dbReference type="ARBA" id="ARBA00022574"/>
    </source>
</evidence>
<reference evidence="5" key="1">
    <citation type="journal article" date="2020" name="Stud. Mycol.">
        <title>101 Dothideomycetes genomes: a test case for predicting lifestyles and emergence of pathogens.</title>
        <authorList>
            <person name="Haridas S."/>
            <person name="Albert R."/>
            <person name="Binder M."/>
            <person name="Bloem J."/>
            <person name="Labutti K."/>
            <person name="Salamov A."/>
            <person name="Andreopoulos B."/>
            <person name="Baker S."/>
            <person name="Barry K."/>
            <person name="Bills G."/>
            <person name="Bluhm B."/>
            <person name="Cannon C."/>
            <person name="Castanera R."/>
            <person name="Culley D."/>
            <person name="Daum C."/>
            <person name="Ezra D."/>
            <person name="Gonzalez J."/>
            <person name="Henrissat B."/>
            <person name="Kuo A."/>
            <person name="Liang C."/>
            <person name="Lipzen A."/>
            <person name="Lutzoni F."/>
            <person name="Magnuson J."/>
            <person name="Mondo S."/>
            <person name="Nolan M."/>
            <person name="Ohm R."/>
            <person name="Pangilinan J."/>
            <person name="Park H.-J."/>
            <person name="Ramirez L."/>
            <person name="Alfaro M."/>
            <person name="Sun H."/>
            <person name="Tritt A."/>
            <person name="Yoshinaga Y."/>
            <person name="Zwiers L.-H."/>
            <person name="Turgeon B."/>
            <person name="Goodwin S."/>
            <person name="Spatafora J."/>
            <person name="Crous P."/>
            <person name="Grigoriev I."/>
        </authorList>
    </citation>
    <scope>NUCLEOTIDE SEQUENCE</scope>
    <source>
        <strain evidence="5">CBS 130266</strain>
    </source>
</reference>
<dbReference type="InterPro" id="IPR001680">
    <property type="entry name" value="WD40_rpt"/>
</dbReference>
<dbReference type="GO" id="GO:0080008">
    <property type="term" value="C:Cul4-RING E3 ubiquitin ligase complex"/>
    <property type="evidence" value="ECO:0007669"/>
    <property type="project" value="TreeGrafter"/>
</dbReference>
<feature type="region of interest" description="Disordered" evidence="4">
    <location>
        <begin position="25"/>
        <end position="67"/>
    </location>
</feature>
<sequence>MEGRHLPGFYWDIDKKKYFKLQPGRLAPTGSKYTLENVQKEREESRKRKRDEGRAKERQQYLSQTNKALRTPSIVGTGVTCETGLKRIDEMTNIRAQAFIRGLEQHTSLNLKKDATNLDGILPIRAEYEILSFDYDKETKGLILGITKKAPELDSLVSVMPNDNSTWPTWFAPNPAGDVTNRTHYSIAKLRSMMHFQSTISSTQLTPSRTLVTTSTGSRYSPTIHLTQLLDPTNAASSQPLDAGVSTLLRPPNVNTIWTSAPNPYSTYSTESIAIGSSNGISILTNESGTWRSSAPVETHSDVLALDWLSANTLAAGLRDATVMLYDARSRGSVKRLRHKGAVTGIKRADHESRVVVAGLGNEMGVYDLRMLRDVLVSHAAAKLSHSSKKKGKKRGRGPKEHIDMFGRDTAQSVVRFEYDNEFLYPLGFDVHADLGLVAAGEKDGHVQVWSLRTGERVRKLDIRAEGQGDDVVKCLRFVEDERGTTKLMASCGGRIVEYLW</sequence>
<evidence type="ECO:0000313" key="5">
    <source>
        <dbReference type="EMBL" id="KAF2416080.1"/>
    </source>
</evidence>
<gene>
    <name evidence="5" type="ORF">EJ08DRAFT_666761</name>
</gene>
<dbReference type="SMART" id="SM00320">
    <property type="entry name" value="WD40"/>
    <property type="match status" value="3"/>
</dbReference>
<dbReference type="Proteomes" id="UP000800235">
    <property type="component" value="Unassembled WGS sequence"/>
</dbReference>
<dbReference type="SUPFAM" id="SSF50978">
    <property type="entry name" value="WD40 repeat-like"/>
    <property type="match status" value="1"/>
</dbReference>
<dbReference type="EMBL" id="MU007170">
    <property type="protein sequence ID" value="KAF2416080.1"/>
    <property type="molecule type" value="Genomic_DNA"/>
</dbReference>
<feature type="repeat" description="WD" evidence="3">
    <location>
        <begin position="437"/>
        <end position="460"/>
    </location>
</feature>
<dbReference type="OrthoDB" id="128867at2759"/>
<evidence type="ECO:0000256" key="2">
    <source>
        <dbReference type="ARBA" id="ARBA00022737"/>
    </source>
</evidence>
<dbReference type="Gene3D" id="2.130.10.10">
    <property type="entry name" value="YVTN repeat-like/Quinoprotein amine dehydrogenase"/>
    <property type="match status" value="2"/>
</dbReference>